<reference evidence="2 3" key="1">
    <citation type="submission" date="2020-02" db="EMBL/GenBank/DDBJ databases">
        <title>A chromosome-scale genome assembly of the black bullhead catfish (Ameiurus melas).</title>
        <authorList>
            <person name="Wen M."/>
            <person name="Zham M."/>
            <person name="Cabau C."/>
            <person name="Klopp C."/>
            <person name="Donnadieu C."/>
            <person name="Roques C."/>
            <person name="Bouchez O."/>
            <person name="Lampietro C."/>
            <person name="Jouanno E."/>
            <person name="Herpin A."/>
            <person name="Louis A."/>
            <person name="Berthelot C."/>
            <person name="Parey E."/>
            <person name="Roest-Crollius H."/>
            <person name="Braasch I."/>
            <person name="Postlethwait J."/>
            <person name="Robinson-Rechavi M."/>
            <person name="Echchiki A."/>
            <person name="Begum T."/>
            <person name="Montfort J."/>
            <person name="Schartl M."/>
            <person name="Bobe J."/>
            <person name="Guiguen Y."/>
        </authorList>
    </citation>
    <scope>NUCLEOTIDE SEQUENCE [LARGE SCALE GENOMIC DNA]</scope>
    <source>
        <strain evidence="2">M_S1</strain>
        <tissue evidence="2">Blood</tissue>
    </source>
</reference>
<gene>
    <name evidence="2" type="ORF">AMELA_G00152580</name>
</gene>
<dbReference type="Proteomes" id="UP000593565">
    <property type="component" value="Unassembled WGS sequence"/>
</dbReference>
<organism evidence="2 3">
    <name type="scientific">Ameiurus melas</name>
    <name type="common">Black bullhead</name>
    <name type="synonym">Silurus melas</name>
    <dbReference type="NCBI Taxonomy" id="219545"/>
    <lineage>
        <taxon>Eukaryota</taxon>
        <taxon>Metazoa</taxon>
        <taxon>Chordata</taxon>
        <taxon>Craniata</taxon>
        <taxon>Vertebrata</taxon>
        <taxon>Euteleostomi</taxon>
        <taxon>Actinopterygii</taxon>
        <taxon>Neopterygii</taxon>
        <taxon>Teleostei</taxon>
        <taxon>Ostariophysi</taxon>
        <taxon>Siluriformes</taxon>
        <taxon>Ictaluridae</taxon>
        <taxon>Ameiurus</taxon>
    </lineage>
</organism>
<protein>
    <recommendedName>
        <fullName evidence="1">ARHGAP20 PH domain-containing protein</fullName>
    </recommendedName>
</protein>
<dbReference type="EMBL" id="JAAGNN010000012">
    <property type="protein sequence ID" value="KAF4082543.1"/>
    <property type="molecule type" value="Genomic_DNA"/>
</dbReference>
<name>A0A7J6AI93_AMEME</name>
<proteinExistence type="predicted"/>
<evidence type="ECO:0000313" key="2">
    <source>
        <dbReference type="EMBL" id="KAF4082543.1"/>
    </source>
</evidence>
<keyword evidence="3" id="KW-1185">Reference proteome</keyword>
<evidence type="ECO:0000313" key="3">
    <source>
        <dbReference type="Proteomes" id="UP000593565"/>
    </source>
</evidence>
<comment type="caution">
    <text evidence="2">The sequence shown here is derived from an EMBL/GenBank/DDBJ whole genome shotgun (WGS) entry which is preliminary data.</text>
</comment>
<evidence type="ECO:0000259" key="1">
    <source>
        <dbReference type="Pfam" id="PF22286"/>
    </source>
</evidence>
<dbReference type="Pfam" id="PF22286">
    <property type="entry name" value="RHG20_PH"/>
    <property type="match status" value="1"/>
</dbReference>
<accession>A0A7J6AI93</accession>
<sequence>MNIIAPLHCFFFFRPRGSYVLKHRVNLEQLWVCEYKSEDDEGSEDEDGHVHLKKTIVLAWSVSLCLLTFRSWLGVHGRGGSLAVF</sequence>
<feature type="domain" description="ARHGAP20 PH" evidence="1">
    <location>
        <begin position="17"/>
        <end position="71"/>
    </location>
</feature>
<dbReference type="InterPro" id="IPR047887">
    <property type="entry name" value="ARHGAP20_PH"/>
</dbReference>
<dbReference type="AlphaFoldDB" id="A0A7J6AI93"/>